<sequence>MDQYDKTQNFHYRLSWIYLWSRPWRFFTISPDVFGLAYIGLYRYHQKPAHLPYNRQITLEGTIIREVDREPDAQKIILRTIKFDKPTNIYIKTGRYPEFEFGDLLQISGKLEKPKAFDGFNWPAILEKDGVYAILINPPKIERIEQNRGNVFISRLYRLRQKFEKSLNRSFPEPNAALTAGIILGVKRNIPNNLMDNLNKTGLTHVVAVSGYNVTIIVTILVGLGISRTIRRRFQILTGFIIFFVLLTGASASVVRGGTVAWLSIWARANSRIAWTLPLLLATILLMILHNPLILIHDIGFQLSTAAFAGLLFIAPKIHTMIRIRFDVGANGHSPLRFIPKSILSPAIETISASIPTIPLTMFYFHRFSTVFILTNLLVLWTIPIIMALGFMAGVGGMINPTLGIILAQPCIVVENYLLWVVVVFGNWGFASIDI</sequence>
<organism evidence="9 10">
    <name type="scientific">Berkelbacteria bacterium GW2011_GWA2_38_9</name>
    <dbReference type="NCBI Taxonomy" id="1618334"/>
    <lineage>
        <taxon>Bacteria</taxon>
        <taxon>Candidatus Berkelbacteria</taxon>
    </lineage>
</organism>
<evidence type="ECO:0000259" key="7">
    <source>
        <dbReference type="Pfam" id="PF03772"/>
    </source>
</evidence>
<dbReference type="PANTHER" id="PTHR30619">
    <property type="entry name" value="DNA INTERNALIZATION/COMPETENCE PROTEIN COMEC/REC2"/>
    <property type="match status" value="1"/>
</dbReference>
<feature type="domain" description="ComEC/Rec2-related protein" evidence="7">
    <location>
        <begin position="182"/>
        <end position="426"/>
    </location>
</feature>
<dbReference type="AlphaFoldDB" id="A0A0G0LNH5"/>
<dbReference type="GO" id="GO:0005886">
    <property type="term" value="C:plasma membrane"/>
    <property type="evidence" value="ECO:0007669"/>
    <property type="project" value="UniProtKB-SubCell"/>
</dbReference>
<dbReference type="EMBL" id="LBVO01000023">
    <property type="protein sequence ID" value="KKQ89535.1"/>
    <property type="molecule type" value="Genomic_DNA"/>
</dbReference>
<keyword evidence="4 6" id="KW-1133">Transmembrane helix</keyword>
<gene>
    <name evidence="9" type="ORF">UT11_C0023G0009</name>
</gene>
<protein>
    <submittedName>
        <fullName evidence="9">ComEC/Rec2-related protein</fullName>
    </submittedName>
</protein>
<evidence type="ECO:0000313" key="10">
    <source>
        <dbReference type="Proteomes" id="UP000033934"/>
    </source>
</evidence>
<evidence type="ECO:0000256" key="3">
    <source>
        <dbReference type="ARBA" id="ARBA00022692"/>
    </source>
</evidence>
<evidence type="ECO:0000256" key="6">
    <source>
        <dbReference type="SAM" id="Phobius"/>
    </source>
</evidence>
<comment type="subcellular location">
    <subcellularLocation>
        <location evidence="1">Cell membrane</location>
        <topology evidence="1">Multi-pass membrane protein</topology>
    </subcellularLocation>
</comment>
<comment type="caution">
    <text evidence="9">The sequence shown here is derived from an EMBL/GenBank/DDBJ whole genome shotgun (WGS) entry which is preliminary data.</text>
</comment>
<evidence type="ECO:0000313" key="9">
    <source>
        <dbReference type="EMBL" id="KKQ89535.1"/>
    </source>
</evidence>
<keyword evidence="3 6" id="KW-0812">Transmembrane</keyword>
<evidence type="ECO:0000256" key="4">
    <source>
        <dbReference type="ARBA" id="ARBA00022989"/>
    </source>
</evidence>
<feature type="transmembrane region" description="Helical" evidence="6">
    <location>
        <begin position="377"/>
        <end position="399"/>
    </location>
</feature>
<evidence type="ECO:0000256" key="2">
    <source>
        <dbReference type="ARBA" id="ARBA00022475"/>
    </source>
</evidence>
<reference evidence="9 10" key="1">
    <citation type="journal article" date="2015" name="Nature">
        <title>rRNA introns, odd ribosomes, and small enigmatic genomes across a large radiation of phyla.</title>
        <authorList>
            <person name="Brown C.T."/>
            <person name="Hug L.A."/>
            <person name="Thomas B.C."/>
            <person name="Sharon I."/>
            <person name="Castelle C.J."/>
            <person name="Singh A."/>
            <person name="Wilkins M.J."/>
            <person name="Williams K.H."/>
            <person name="Banfield J.F."/>
        </authorList>
    </citation>
    <scope>NUCLEOTIDE SEQUENCE [LARGE SCALE GENOMIC DNA]</scope>
</reference>
<dbReference type="Pfam" id="PF03772">
    <property type="entry name" value="Competence"/>
    <property type="match status" value="1"/>
</dbReference>
<feature type="transmembrane region" description="Helical" evidence="6">
    <location>
        <begin position="303"/>
        <end position="322"/>
    </location>
</feature>
<dbReference type="InterPro" id="IPR052159">
    <property type="entry name" value="Competence_DNA_uptake"/>
</dbReference>
<accession>A0A0G0LNH5</accession>
<evidence type="ECO:0000259" key="8">
    <source>
        <dbReference type="Pfam" id="PF13567"/>
    </source>
</evidence>
<feature type="transmembrane region" description="Helical" evidence="6">
    <location>
        <begin position="342"/>
        <end position="365"/>
    </location>
</feature>
<dbReference type="Proteomes" id="UP000033934">
    <property type="component" value="Unassembled WGS sequence"/>
</dbReference>
<name>A0A0G0LNH5_9BACT</name>
<feature type="transmembrane region" description="Helical" evidence="6">
    <location>
        <begin position="275"/>
        <end position="296"/>
    </location>
</feature>
<dbReference type="PANTHER" id="PTHR30619:SF7">
    <property type="entry name" value="BETA-LACTAMASE DOMAIN PROTEIN"/>
    <property type="match status" value="1"/>
</dbReference>
<feature type="domain" description="DUF4131" evidence="8">
    <location>
        <begin position="18"/>
        <end position="135"/>
    </location>
</feature>
<feature type="transmembrane region" description="Helical" evidence="6">
    <location>
        <begin position="202"/>
        <end position="224"/>
    </location>
</feature>
<dbReference type="Pfam" id="PF13567">
    <property type="entry name" value="DUF4131"/>
    <property type="match status" value="1"/>
</dbReference>
<evidence type="ECO:0000256" key="1">
    <source>
        <dbReference type="ARBA" id="ARBA00004651"/>
    </source>
</evidence>
<proteinExistence type="predicted"/>
<dbReference type="InterPro" id="IPR025405">
    <property type="entry name" value="DUF4131"/>
</dbReference>
<keyword evidence="5 6" id="KW-0472">Membrane</keyword>
<feature type="transmembrane region" description="Helical" evidence="6">
    <location>
        <begin position="405"/>
        <end position="430"/>
    </location>
</feature>
<dbReference type="NCBIfam" id="TIGR00360">
    <property type="entry name" value="ComEC_N-term"/>
    <property type="match status" value="1"/>
</dbReference>
<evidence type="ECO:0000256" key="5">
    <source>
        <dbReference type="ARBA" id="ARBA00023136"/>
    </source>
</evidence>
<dbReference type="InterPro" id="IPR004477">
    <property type="entry name" value="ComEC_N"/>
</dbReference>
<feature type="transmembrane region" description="Helical" evidence="6">
    <location>
        <begin position="236"/>
        <end position="255"/>
    </location>
</feature>
<keyword evidence="2" id="KW-1003">Cell membrane</keyword>